<accession>A0A6M3M1Y4</accession>
<reference evidence="1" key="1">
    <citation type="submission" date="2020-03" db="EMBL/GenBank/DDBJ databases">
        <title>The deep terrestrial virosphere.</title>
        <authorList>
            <person name="Holmfeldt K."/>
            <person name="Nilsson E."/>
            <person name="Simone D."/>
            <person name="Lopez-Fernandez M."/>
            <person name="Wu X."/>
            <person name="de Brujin I."/>
            <person name="Lundin D."/>
            <person name="Andersson A."/>
            <person name="Bertilsson S."/>
            <person name="Dopson M."/>
        </authorList>
    </citation>
    <scope>NUCLEOTIDE SEQUENCE</scope>
    <source>
        <strain evidence="1">MM171B02281</strain>
    </source>
</reference>
<sequence length="154" mass="17379">MTIVMHWGIGVDSEVPVTGVLNTSAPEWFNDDITDGIDLDYIEHCKECSNEEHDECYEEYEATYLIGYYWDTATEQYEIDDSAEYSAIVSVPYTQVTHSKYVSKSNLCSPCYPGQGDLDTPGEFLAFTLPEEVWGSAKHLEIIKLEEGDEIGEP</sequence>
<evidence type="ECO:0000313" key="1">
    <source>
        <dbReference type="EMBL" id="QJB01607.1"/>
    </source>
</evidence>
<dbReference type="EMBL" id="MT143718">
    <property type="protein sequence ID" value="QJB01607.1"/>
    <property type="molecule type" value="Genomic_DNA"/>
</dbReference>
<dbReference type="AlphaFoldDB" id="A0A6M3M1Y4"/>
<organism evidence="1">
    <name type="scientific">viral metagenome</name>
    <dbReference type="NCBI Taxonomy" id="1070528"/>
    <lineage>
        <taxon>unclassified sequences</taxon>
        <taxon>metagenomes</taxon>
        <taxon>organismal metagenomes</taxon>
    </lineage>
</organism>
<gene>
    <name evidence="1" type="ORF">MM171B02281_0006</name>
</gene>
<protein>
    <submittedName>
        <fullName evidence="1">Uncharacterized protein</fullName>
    </submittedName>
</protein>
<name>A0A6M3M1Y4_9ZZZZ</name>
<proteinExistence type="predicted"/>